<evidence type="ECO:0000313" key="2">
    <source>
        <dbReference type="EMBL" id="MDT0264955.1"/>
    </source>
</evidence>
<organism evidence="2 3">
    <name type="scientific">Streptomyces chisholmiae</name>
    <dbReference type="NCBI Taxonomy" id="3075540"/>
    <lineage>
        <taxon>Bacteria</taxon>
        <taxon>Bacillati</taxon>
        <taxon>Actinomycetota</taxon>
        <taxon>Actinomycetes</taxon>
        <taxon>Kitasatosporales</taxon>
        <taxon>Streptomycetaceae</taxon>
        <taxon>Streptomyces</taxon>
    </lineage>
</organism>
<feature type="domain" description="DUF305" evidence="1">
    <location>
        <begin position="51"/>
        <end position="183"/>
    </location>
</feature>
<evidence type="ECO:0000313" key="3">
    <source>
        <dbReference type="Proteomes" id="UP001183410"/>
    </source>
</evidence>
<evidence type="ECO:0000259" key="1">
    <source>
        <dbReference type="Pfam" id="PF03713"/>
    </source>
</evidence>
<dbReference type="InterPro" id="IPR005183">
    <property type="entry name" value="DUF305_CopM-like"/>
</dbReference>
<reference evidence="3" key="1">
    <citation type="submission" date="2023-07" db="EMBL/GenBank/DDBJ databases">
        <title>30 novel species of actinomycetes from the DSMZ collection.</title>
        <authorList>
            <person name="Nouioui I."/>
        </authorList>
    </citation>
    <scope>NUCLEOTIDE SEQUENCE [LARGE SCALE GENOMIC DNA]</scope>
    <source>
        <strain evidence="3">DSM 44915</strain>
    </source>
</reference>
<dbReference type="Gene3D" id="1.20.1260.10">
    <property type="match status" value="1"/>
</dbReference>
<keyword evidence="3" id="KW-1185">Reference proteome</keyword>
<dbReference type="Pfam" id="PF03713">
    <property type="entry name" value="DUF305"/>
    <property type="match status" value="1"/>
</dbReference>
<proteinExistence type="predicted"/>
<comment type="caution">
    <text evidence="2">The sequence shown here is derived from an EMBL/GenBank/DDBJ whole genome shotgun (WGS) entry which is preliminary data.</text>
</comment>
<dbReference type="EMBL" id="JAVREO010000001">
    <property type="protein sequence ID" value="MDT0264955.1"/>
    <property type="molecule type" value="Genomic_DNA"/>
</dbReference>
<dbReference type="Proteomes" id="UP001183410">
    <property type="component" value="Unassembled WGS sequence"/>
</dbReference>
<dbReference type="RefSeq" id="WP_311663723.1">
    <property type="nucleotide sequence ID" value="NZ_JAVREO010000001.1"/>
</dbReference>
<gene>
    <name evidence="2" type="ORF">RM844_01490</name>
</gene>
<sequence>MTATAPSHRGRARRRAPALALGCALLAAGCGAPPAGGTADPAGAGGLSATDLAWAQLMIPVDELLLPFLDTLAERADDPALRALGAGLVPDYQAELEALHGLLTEAGVAYRNPHVGHDMPGMVTEEERDELLGLTGGDFDEAALAHLVEHLTRTAEVSRAQTAAGTDPAAVALAEELVLARDRHRAELDRRTP</sequence>
<name>A0ABU2JIY7_9ACTN</name>
<dbReference type="InterPro" id="IPR012347">
    <property type="entry name" value="Ferritin-like"/>
</dbReference>
<protein>
    <submittedName>
        <fullName evidence="2">DUF305 domain-containing protein</fullName>
    </submittedName>
</protein>
<accession>A0ABU2JIY7</accession>